<keyword evidence="6" id="KW-0560">Oxidoreductase</keyword>
<name>A0A8H5C7U5_9AGAR</name>
<dbReference type="PROSITE" id="PS00624">
    <property type="entry name" value="GMC_OXRED_2"/>
    <property type="match status" value="1"/>
</dbReference>
<dbReference type="SUPFAM" id="SSF51905">
    <property type="entry name" value="FAD/NAD(P)-binding domain"/>
    <property type="match status" value="1"/>
</dbReference>
<evidence type="ECO:0000256" key="6">
    <source>
        <dbReference type="ARBA" id="ARBA00023002"/>
    </source>
</evidence>
<keyword evidence="5" id="KW-0274">FAD</keyword>
<protein>
    <recommendedName>
        <fullName evidence="9">Glucose-methanol-choline oxidoreductase N-terminal domain-containing protein</fullName>
    </recommendedName>
</protein>
<dbReference type="PIRSF" id="PIRSF000137">
    <property type="entry name" value="Alcohol_oxidase"/>
    <property type="match status" value="1"/>
</dbReference>
<gene>
    <name evidence="10" type="ORF">D9758_015847</name>
</gene>
<dbReference type="Pfam" id="PF05199">
    <property type="entry name" value="GMC_oxred_C"/>
    <property type="match status" value="1"/>
</dbReference>
<dbReference type="InterPro" id="IPR036188">
    <property type="entry name" value="FAD/NAD-bd_sf"/>
</dbReference>
<comment type="similarity">
    <text evidence="2">Belongs to the GMC oxidoreductase family.</text>
</comment>
<dbReference type="Gene3D" id="3.50.50.60">
    <property type="entry name" value="FAD/NAD(P)-binding domain"/>
    <property type="match status" value="1"/>
</dbReference>
<keyword evidence="3" id="KW-0285">Flavoprotein</keyword>
<keyword evidence="11" id="KW-1185">Reference proteome</keyword>
<keyword evidence="7" id="KW-0325">Glycoprotein</keyword>
<dbReference type="Pfam" id="PF00732">
    <property type="entry name" value="GMC_oxred_N"/>
    <property type="match status" value="1"/>
</dbReference>
<dbReference type="PANTHER" id="PTHR11552:SF201">
    <property type="entry name" value="GLUCOSE-METHANOL-CHOLINE OXIDOREDUCTASE N-TERMINAL DOMAIN-CONTAINING PROTEIN"/>
    <property type="match status" value="1"/>
</dbReference>
<proteinExistence type="inferred from homology"/>
<evidence type="ECO:0000256" key="4">
    <source>
        <dbReference type="ARBA" id="ARBA00022729"/>
    </source>
</evidence>
<feature type="active site" description="Proton acceptor" evidence="8">
    <location>
        <position position="586"/>
    </location>
</feature>
<dbReference type="InterPro" id="IPR012132">
    <property type="entry name" value="GMC_OxRdtase"/>
</dbReference>
<evidence type="ECO:0000259" key="9">
    <source>
        <dbReference type="PROSITE" id="PS00624"/>
    </source>
</evidence>
<feature type="active site" description="Proton donor" evidence="8">
    <location>
        <position position="543"/>
    </location>
</feature>
<comment type="caution">
    <text evidence="10">The sequence shown here is derived from an EMBL/GenBank/DDBJ whole genome shotgun (WGS) entry which is preliminary data.</text>
</comment>
<dbReference type="Proteomes" id="UP000559256">
    <property type="component" value="Unassembled WGS sequence"/>
</dbReference>
<keyword evidence="4" id="KW-0732">Signal</keyword>
<dbReference type="PANTHER" id="PTHR11552">
    <property type="entry name" value="GLUCOSE-METHANOL-CHOLINE GMC OXIDOREDUCTASE"/>
    <property type="match status" value="1"/>
</dbReference>
<dbReference type="EMBL" id="JAACJM010000220">
    <property type="protein sequence ID" value="KAF5336812.1"/>
    <property type="molecule type" value="Genomic_DNA"/>
</dbReference>
<feature type="domain" description="Glucose-methanol-choline oxidoreductase N-terminal" evidence="9">
    <location>
        <begin position="282"/>
        <end position="296"/>
    </location>
</feature>
<organism evidence="10 11">
    <name type="scientific">Tetrapyrgos nigripes</name>
    <dbReference type="NCBI Taxonomy" id="182062"/>
    <lineage>
        <taxon>Eukaryota</taxon>
        <taxon>Fungi</taxon>
        <taxon>Dikarya</taxon>
        <taxon>Basidiomycota</taxon>
        <taxon>Agaricomycotina</taxon>
        <taxon>Agaricomycetes</taxon>
        <taxon>Agaricomycetidae</taxon>
        <taxon>Agaricales</taxon>
        <taxon>Marasmiineae</taxon>
        <taxon>Marasmiaceae</taxon>
        <taxon>Tetrapyrgos</taxon>
    </lineage>
</organism>
<dbReference type="InterPro" id="IPR007867">
    <property type="entry name" value="GMC_OxRtase_C"/>
</dbReference>
<dbReference type="Gene3D" id="3.30.560.10">
    <property type="entry name" value="Glucose Oxidase, domain 3"/>
    <property type="match status" value="1"/>
</dbReference>
<reference evidence="10 11" key="1">
    <citation type="journal article" date="2020" name="ISME J.">
        <title>Uncovering the hidden diversity of litter-decomposition mechanisms in mushroom-forming fungi.</title>
        <authorList>
            <person name="Floudas D."/>
            <person name="Bentzer J."/>
            <person name="Ahren D."/>
            <person name="Johansson T."/>
            <person name="Persson P."/>
            <person name="Tunlid A."/>
        </authorList>
    </citation>
    <scope>NUCLEOTIDE SEQUENCE [LARGE SCALE GENOMIC DNA]</scope>
    <source>
        <strain evidence="10 11">CBS 291.85</strain>
    </source>
</reference>
<evidence type="ECO:0000256" key="2">
    <source>
        <dbReference type="ARBA" id="ARBA00010790"/>
    </source>
</evidence>
<dbReference type="GO" id="GO:0016614">
    <property type="term" value="F:oxidoreductase activity, acting on CH-OH group of donors"/>
    <property type="evidence" value="ECO:0007669"/>
    <property type="project" value="InterPro"/>
</dbReference>
<dbReference type="GO" id="GO:0050660">
    <property type="term" value="F:flavin adenine dinucleotide binding"/>
    <property type="evidence" value="ECO:0007669"/>
    <property type="project" value="InterPro"/>
</dbReference>
<dbReference type="InterPro" id="IPR000172">
    <property type="entry name" value="GMC_OxRdtase_N"/>
</dbReference>
<evidence type="ECO:0000313" key="10">
    <source>
        <dbReference type="EMBL" id="KAF5336812.1"/>
    </source>
</evidence>
<comment type="cofactor">
    <cofactor evidence="1">
        <name>FAD</name>
        <dbReference type="ChEBI" id="CHEBI:57692"/>
    </cofactor>
</comment>
<accession>A0A8H5C7U5</accession>
<evidence type="ECO:0000256" key="7">
    <source>
        <dbReference type="ARBA" id="ARBA00023180"/>
    </source>
</evidence>
<evidence type="ECO:0000256" key="8">
    <source>
        <dbReference type="PIRSR" id="PIRSR000137-1"/>
    </source>
</evidence>
<evidence type="ECO:0000256" key="5">
    <source>
        <dbReference type="ARBA" id="ARBA00022827"/>
    </source>
</evidence>
<evidence type="ECO:0000256" key="3">
    <source>
        <dbReference type="ARBA" id="ARBA00022630"/>
    </source>
</evidence>
<evidence type="ECO:0000313" key="11">
    <source>
        <dbReference type="Proteomes" id="UP000559256"/>
    </source>
</evidence>
<dbReference type="OrthoDB" id="269227at2759"/>
<evidence type="ECO:0000256" key="1">
    <source>
        <dbReference type="ARBA" id="ARBA00001974"/>
    </source>
</evidence>
<dbReference type="AlphaFoldDB" id="A0A8H5C7U5"/>
<sequence>MPFAAVDQVTDKAFDYVIVGGGTAGLTLATRLSENPNISVLVLEAGTNNSDHPMITKSSQHGFHFGNPDLDWAFKTIPQKHGLDVVHTWPRGKLLGGSSSTNFQCWVHPPKQDVDNWERLGNPGWNWEMFEEYSSRVYTVTEPRLPEGWKIWDVSKPYGKGPLSVILPNVTETDIKFRETLLNLGIPQAPAPYHGNPKGANITLGTFHATTYLRSSSATAYLLPNIDRPNLIVLLSALGHRLIFDDDDSSAGWLAKGVEFSSGNDKTPRKVYAKKEVVLCAGALKSPQILELSGIGRPDVLKKIGVPLRFKLPGVGENVQEHQFTGLAFELKDNVTDEMFDVLKDEKGYLRHGELLAQGKGLHTIGVTNLAYMPLSAFSGLGRAKEIYANEKKKISEELEKGLYPPGLKEQYDLLLEMLNPERPEGHPSIEIIGFPGYLSFPKTPIPGKKYYTLCAAVNHNFSRGTIHATSSDPFSDPEIDPHYFEHDIETKNFVEAAKFLRKLAQTAPLSDILQVEHNPGPEVQDQKDLEDWAKKGSITVFHTIGSCSMLPREKNGVVDAHLKVYGTKNVRIADLSIVPLHIAAHTQSTAYVIGERAADIIREASENAWGGLDH</sequence>
<dbReference type="SUPFAM" id="SSF54373">
    <property type="entry name" value="FAD-linked reductases, C-terminal domain"/>
    <property type="match status" value="1"/>
</dbReference>